<sequence>MFNINTTSDKPIYEQIIDNIKELSLKKILRPEDKLPSVRQMASMLVVNPNTVSKAYQELERQKIIHTVRGRGTFISSETDFPVDKDRIAKALETLRDICIELGHLGFDREKIIKEIERIYCDIEKGGIK</sequence>
<dbReference type="AlphaFoldDB" id="A0A1U7M628"/>
<evidence type="ECO:0000256" key="1">
    <source>
        <dbReference type="ARBA" id="ARBA00023015"/>
    </source>
</evidence>
<proteinExistence type="predicted"/>
<dbReference type="RefSeq" id="WP_075726189.1">
    <property type="nucleotide sequence ID" value="NZ_LTDM01000018.1"/>
</dbReference>
<organism evidence="5 6">
    <name type="scientific">Tissierella creatinophila DSM 6911</name>
    <dbReference type="NCBI Taxonomy" id="1123403"/>
    <lineage>
        <taxon>Bacteria</taxon>
        <taxon>Bacillati</taxon>
        <taxon>Bacillota</taxon>
        <taxon>Tissierellia</taxon>
        <taxon>Tissierellales</taxon>
        <taxon>Tissierellaceae</taxon>
        <taxon>Tissierella</taxon>
    </lineage>
</organism>
<dbReference type="Pfam" id="PF00392">
    <property type="entry name" value="GntR"/>
    <property type="match status" value="1"/>
</dbReference>
<evidence type="ECO:0000256" key="3">
    <source>
        <dbReference type="ARBA" id="ARBA00023163"/>
    </source>
</evidence>
<evidence type="ECO:0000313" key="5">
    <source>
        <dbReference type="EMBL" id="OLS02757.1"/>
    </source>
</evidence>
<keyword evidence="6" id="KW-1185">Reference proteome</keyword>
<evidence type="ECO:0000313" key="6">
    <source>
        <dbReference type="Proteomes" id="UP000186112"/>
    </source>
</evidence>
<accession>A0A1U7M628</accession>
<dbReference type="GO" id="GO:0003677">
    <property type="term" value="F:DNA binding"/>
    <property type="evidence" value="ECO:0007669"/>
    <property type="project" value="UniProtKB-KW"/>
</dbReference>
<evidence type="ECO:0000256" key="2">
    <source>
        <dbReference type="ARBA" id="ARBA00023125"/>
    </source>
</evidence>
<comment type="caution">
    <text evidence="5">The sequence shown here is derived from an EMBL/GenBank/DDBJ whole genome shotgun (WGS) entry which is preliminary data.</text>
</comment>
<dbReference type="PANTHER" id="PTHR38445:SF9">
    <property type="entry name" value="HTH-TYPE TRANSCRIPTIONAL REPRESSOR YTRA"/>
    <property type="match status" value="1"/>
</dbReference>
<dbReference type="SMART" id="SM00345">
    <property type="entry name" value="HTH_GNTR"/>
    <property type="match status" value="1"/>
</dbReference>
<dbReference type="EMBL" id="LTDM01000018">
    <property type="protein sequence ID" value="OLS02757.1"/>
    <property type="molecule type" value="Genomic_DNA"/>
</dbReference>
<protein>
    <submittedName>
        <fullName evidence="5">HTH-type transcriptional repressor YtrA</fullName>
    </submittedName>
</protein>
<keyword evidence="2" id="KW-0238">DNA-binding</keyword>
<dbReference type="InterPro" id="IPR000524">
    <property type="entry name" value="Tscrpt_reg_HTH_GntR"/>
</dbReference>
<reference evidence="5 6" key="1">
    <citation type="submission" date="2016-02" db="EMBL/GenBank/DDBJ databases">
        <title>Genome sequence of Tissierella creatinophila DSM 6911.</title>
        <authorList>
            <person name="Poehlein A."/>
            <person name="Daniel R."/>
        </authorList>
    </citation>
    <scope>NUCLEOTIDE SEQUENCE [LARGE SCALE GENOMIC DNA]</scope>
    <source>
        <strain evidence="5 6">DSM 6911</strain>
    </source>
</reference>
<evidence type="ECO:0000259" key="4">
    <source>
        <dbReference type="PROSITE" id="PS50949"/>
    </source>
</evidence>
<feature type="domain" description="HTH gntR-type" evidence="4">
    <location>
        <begin position="10"/>
        <end position="78"/>
    </location>
</feature>
<name>A0A1U7M628_TISCR</name>
<keyword evidence="3" id="KW-0804">Transcription</keyword>
<dbReference type="SUPFAM" id="SSF46785">
    <property type="entry name" value="Winged helix' DNA-binding domain"/>
    <property type="match status" value="1"/>
</dbReference>
<dbReference type="GO" id="GO:0003700">
    <property type="term" value="F:DNA-binding transcription factor activity"/>
    <property type="evidence" value="ECO:0007669"/>
    <property type="project" value="InterPro"/>
</dbReference>
<dbReference type="CDD" id="cd07377">
    <property type="entry name" value="WHTH_GntR"/>
    <property type="match status" value="1"/>
</dbReference>
<dbReference type="Proteomes" id="UP000186112">
    <property type="component" value="Unassembled WGS sequence"/>
</dbReference>
<dbReference type="PANTHER" id="PTHR38445">
    <property type="entry name" value="HTH-TYPE TRANSCRIPTIONAL REPRESSOR YTRA"/>
    <property type="match status" value="1"/>
</dbReference>
<dbReference type="Gene3D" id="1.10.10.10">
    <property type="entry name" value="Winged helix-like DNA-binding domain superfamily/Winged helix DNA-binding domain"/>
    <property type="match status" value="1"/>
</dbReference>
<keyword evidence="1" id="KW-0805">Transcription regulation</keyword>
<dbReference type="InterPro" id="IPR036388">
    <property type="entry name" value="WH-like_DNA-bd_sf"/>
</dbReference>
<gene>
    <name evidence="5" type="primary">ytrA_2</name>
    <name evidence="5" type="ORF">TICRE_12420</name>
</gene>
<dbReference type="PROSITE" id="PS50949">
    <property type="entry name" value="HTH_GNTR"/>
    <property type="match status" value="1"/>
</dbReference>
<dbReference type="InterPro" id="IPR036390">
    <property type="entry name" value="WH_DNA-bd_sf"/>
</dbReference>
<dbReference type="OrthoDB" id="9801546at2"/>